<dbReference type="InterPro" id="IPR036291">
    <property type="entry name" value="NAD(P)-bd_dom_sf"/>
</dbReference>
<name>X1UPI0_9ZZZZ</name>
<protein>
    <submittedName>
        <fullName evidence="1">Uncharacterized protein</fullName>
    </submittedName>
</protein>
<evidence type="ECO:0000313" key="1">
    <source>
        <dbReference type="EMBL" id="GAJ01811.1"/>
    </source>
</evidence>
<dbReference type="InterPro" id="IPR002347">
    <property type="entry name" value="SDR_fam"/>
</dbReference>
<dbReference type="Pfam" id="PF00106">
    <property type="entry name" value="adh_short"/>
    <property type="match status" value="1"/>
</dbReference>
<dbReference type="PANTHER" id="PTHR42820">
    <property type="entry name" value="SHORT-CHAIN DEHYDROGENASE REDUCTASE"/>
    <property type="match status" value="1"/>
</dbReference>
<comment type="caution">
    <text evidence="1">The sequence shown here is derived from an EMBL/GenBank/DDBJ whole genome shotgun (WGS) entry which is preliminary data.</text>
</comment>
<organism evidence="1">
    <name type="scientific">marine sediment metagenome</name>
    <dbReference type="NCBI Taxonomy" id="412755"/>
    <lineage>
        <taxon>unclassified sequences</taxon>
        <taxon>metagenomes</taxon>
        <taxon>ecological metagenomes</taxon>
    </lineage>
</organism>
<accession>X1UPI0</accession>
<dbReference type="SUPFAM" id="SSF51735">
    <property type="entry name" value="NAD(P)-binding Rossmann-fold domains"/>
    <property type="match status" value="1"/>
</dbReference>
<dbReference type="AlphaFoldDB" id="X1UPI0"/>
<gene>
    <name evidence="1" type="ORF">S12H4_32037</name>
</gene>
<dbReference type="PANTHER" id="PTHR42820:SF1">
    <property type="entry name" value="SHORT-CHAIN DEHYDROGENASE_REDUCTASE FAMILY PROTEIN"/>
    <property type="match status" value="1"/>
</dbReference>
<proteinExistence type="predicted"/>
<dbReference type="EMBL" id="BARW01018750">
    <property type="protein sequence ID" value="GAJ01811.1"/>
    <property type="molecule type" value="Genomic_DNA"/>
</dbReference>
<sequence>MKSIYIETIAPLLRGLTFDGEKGNVIIFEDDSKKVGFAFDKVKSEETLPLYLKRVKNQNLLNKEQLVEKIISYTIDKFKDYIKKYKQKPKIVILENVGIFYLGEFYDNAIDIKNNFEDVLKNIKIKSEPSEPQDCLEKKNSKIITDSGCDRSSEEYRNDGKVYRNNIVKNKIAVVTGGAQGFGESIVRELTKSEYLVFITDINVKGANRLAEELNIKYKRTIALPIKVDVTDEDSVRKMIYEIIKKAGGIDIFISNAEY</sequence>
<dbReference type="PRINTS" id="PR00081">
    <property type="entry name" value="GDHRDH"/>
</dbReference>
<dbReference type="Gene3D" id="3.40.50.720">
    <property type="entry name" value="NAD(P)-binding Rossmann-like Domain"/>
    <property type="match status" value="1"/>
</dbReference>
<reference evidence="1" key="1">
    <citation type="journal article" date="2014" name="Front. Microbiol.">
        <title>High frequency of phylogenetically diverse reductive dehalogenase-homologous genes in deep subseafloor sedimentary metagenomes.</title>
        <authorList>
            <person name="Kawai M."/>
            <person name="Futagami T."/>
            <person name="Toyoda A."/>
            <person name="Takaki Y."/>
            <person name="Nishi S."/>
            <person name="Hori S."/>
            <person name="Arai W."/>
            <person name="Tsubouchi T."/>
            <person name="Morono Y."/>
            <person name="Uchiyama I."/>
            <person name="Ito T."/>
            <person name="Fujiyama A."/>
            <person name="Inagaki F."/>
            <person name="Takami H."/>
        </authorList>
    </citation>
    <scope>NUCLEOTIDE SEQUENCE</scope>
    <source>
        <strain evidence="1">Expedition CK06-06</strain>
    </source>
</reference>